<comment type="caution">
    <text evidence="6">The sequence shown here is derived from an EMBL/GenBank/DDBJ whole genome shotgun (WGS) entry which is preliminary data.</text>
</comment>
<feature type="transmembrane region" description="Helical" evidence="5">
    <location>
        <begin position="239"/>
        <end position="260"/>
    </location>
</feature>
<keyword evidence="2 5" id="KW-0812">Transmembrane</keyword>
<proteinExistence type="predicted"/>
<feature type="transmembrane region" description="Helical" evidence="5">
    <location>
        <begin position="25"/>
        <end position="48"/>
    </location>
</feature>
<name>A0A437LSP2_9BURK</name>
<reference evidence="6 7" key="1">
    <citation type="submission" date="2019-01" db="EMBL/GenBank/DDBJ databases">
        <authorList>
            <person name="Chen W.-M."/>
        </authorList>
    </citation>
    <scope>NUCLEOTIDE SEQUENCE [LARGE SCALE GENOMIC DNA]</scope>
    <source>
        <strain evidence="6 7">CCP-18</strain>
    </source>
</reference>
<feature type="transmembrane region" description="Helical" evidence="5">
    <location>
        <begin position="159"/>
        <end position="185"/>
    </location>
</feature>
<dbReference type="AlphaFoldDB" id="A0A437LSP2"/>
<protein>
    <submittedName>
        <fullName evidence="6">EI24 domain-containing protein</fullName>
    </submittedName>
</protein>
<sequence>MNSRAATQVLDAGWRAAAYCLHPRVIGWSLLPLALAVAVSFGMAWFFWEPAVTAVRAQMESWLIVDTLLKWLDVFGLSGLRSVLAPLLVVALALPLIMALSLLLVAALMTPSLTRLVAERRFPTLARREGGSLVGGLAWSLGSTALALLVLLLTMPFWLIPPVALVVPPLIWGWLSYRVFCYDVLAEHASADERRALLRQHRWPLLAIGVVSGYLGAAPTLIFAFGAMSLVLAPLLLPIAIWLYMLVFALAALWFAHYALAALQQLRSQGSVIDGTVTPAPIDQALPPL</sequence>
<evidence type="ECO:0000313" key="7">
    <source>
        <dbReference type="Proteomes" id="UP000288587"/>
    </source>
</evidence>
<dbReference type="Proteomes" id="UP000288587">
    <property type="component" value="Unassembled WGS sequence"/>
</dbReference>
<feature type="transmembrane region" description="Helical" evidence="5">
    <location>
        <begin position="205"/>
        <end position="233"/>
    </location>
</feature>
<accession>A0A437LSP2</accession>
<comment type="subcellular location">
    <subcellularLocation>
        <location evidence="1">Membrane</location>
        <topology evidence="1">Multi-pass membrane protein</topology>
    </subcellularLocation>
</comment>
<evidence type="ECO:0000256" key="5">
    <source>
        <dbReference type="SAM" id="Phobius"/>
    </source>
</evidence>
<gene>
    <name evidence="6" type="ORF">EOD73_05360</name>
</gene>
<feature type="transmembrane region" description="Helical" evidence="5">
    <location>
        <begin position="130"/>
        <end position="153"/>
    </location>
</feature>
<dbReference type="InterPro" id="IPR059112">
    <property type="entry name" value="CysZ/EI24"/>
</dbReference>
<feature type="transmembrane region" description="Helical" evidence="5">
    <location>
        <begin position="83"/>
        <end position="109"/>
    </location>
</feature>
<dbReference type="OrthoDB" id="8565703at2"/>
<evidence type="ECO:0000256" key="3">
    <source>
        <dbReference type="ARBA" id="ARBA00022989"/>
    </source>
</evidence>
<evidence type="ECO:0000313" key="6">
    <source>
        <dbReference type="EMBL" id="RVT88410.1"/>
    </source>
</evidence>
<dbReference type="Pfam" id="PF07264">
    <property type="entry name" value="EI24"/>
    <property type="match status" value="1"/>
</dbReference>
<dbReference type="RefSeq" id="WP_127681556.1">
    <property type="nucleotide sequence ID" value="NZ_SACM01000001.1"/>
</dbReference>
<evidence type="ECO:0000256" key="1">
    <source>
        <dbReference type="ARBA" id="ARBA00004141"/>
    </source>
</evidence>
<evidence type="ECO:0000256" key="4">
    <source>
        <dbReference type="ARBA" id="ARBA00023136"/>
    </source>
</evidence>
<keyword evidence="3 5" id="KW-1133">Transmembrane helix</keyword>
<organism evidence="6 7">
    <name type="scientific">Inhella crocodyli</name>
    <dbReference type="NCBI Taxonomy" id="2499851"/>
    <lineage>
        <taxon>Bacteria</taxon>
        <taxon>Pseudomonadati</taxon>
        <taxon>Pseudomonadota</taxon>
        <taxon>Betaproteobacteria</taxon>
        <taxon>Burkholderiales</taxon>
        <taxon>Sphaerotilaceae</taxon>
        <taxon>Inhella</taxon>
    </lineage>
</organism>
<keyword evidence="4 5" id="KW-0472">Membrane</keyword>
<evidence type="ECO:0000256" key="2">
    <source>
        <dbReference type="ARBA" id="ARBA00022692"/>
    </source>
</evidence>
<keyword evidence="7" id="KW-1185">Reference proteome</keyword>
<dbReference type="EMBL" id="SACM01000001">
    <property type="protein sequence ID" value="RVT88410.1"/>
    <property type="molecule type" value="Genomic_DNA"/>
</dbReference>